<gene>
    <name evidence="10" type="ORF">BG006_004127</name>
</gene>
<dbReference type="Gene3D" id="1.10.1200.120">
    <property type="entry name" value="Large-conductance mechanosensitive channel, MscL, domain 1"/>
    <property type="match status" value="1"/>
</dbReference>
<dbReference type="GO" id="GO:0016020">
    <property type="term" value="C:membrane"/>
    <property type="evidence" value="ECO:0007669"/>
    <property type="project" value="UniProtKB-SubCell"/>
</dbReference>
<evidence type="ECO:0000256" key="6">
    <source>
        <dbReference type="ARBA" id="ARBA00023065"/>
    </source>
</evidence>
<keyword evidence="8" id="KW-0407">Ion channel</keyword>
<evidence type="ECO:0008006" key="12">
    <source>
        <dbReference type="Google" id="ProtNLM"/>
    </source>
</evidence>
<dbReference type="GO" id="GO:0008381">
    <property type="term" value="F:mechanosensitive monoatomic ion channel activity"/>
    <property type="evidence" value="ECO:0007669"/>
    <property type="project" value="InterPro"/>
</dbReference>
<feature type="compositionally biased region" description="Basic and acidic residues" evidence="9">
    <location>
        <begin position="57"/>
        <end position="66"/>
    </location>
</feature>
<keyword evidence="6" id="KW-0406">Ion transport</keyword>
<evidence type="ECO:0000256" key="5">
    <source>
        <dbReference type="ARBA" id="ARBA00022989"/>
    </source>
</evidence>
<evidence type="ECO:0000256" key="2">
    <source>
        <dbReference type="ARBA" id="ARBA00022448"/>
    </source>
</evidence>
<dbReference type="InterPro" id="IPR036019">
    <property type="entry name" value="MscL_channel"/>
</dbReference>
<dbReference type="Pfam" id="PF01741">
    <property type="entry name" value="MscL"/>
    <property type="match status" value="1"/>
</dbReference>
<comment type="subcellular location">
    <subcellularLocation>
        <location evidence="1">Membrane</location>
        <topology evidence="1">Multi-pass membrane protein</topology>
    </subcellularLocation>
</comment>
<name>A0A9P5VMI8_9FUNG</name>
<dbReference type="Proteomes" id="UP000696485">
    <property type="component" value="Unassembled WGS sequence"/>
</dbReference>
<keyword evidence="5" id="KW-1133">Transmembrane helix</keyword>
<feature type="region of interest" description="Disordered" evidence="9">
    <location>
        <begin position="1"/>
        <end position="72"/>
    </location>
</feature>
<organism evidence="10 11">
    <name type="scientific">Podila minutissima</name>
    <dbReference type="NCBI Taxonomy" id="64525"/>
    <lineage>
        <taxon>Eukaryota</taxon>
        <taxon>Fungi</taxon>
        <taxon>Fungi incertae sedis</taxon>
        <taxon>Mucoromycota</taxon>
        <taxon>Mortierellomycotina</taxon>
        <taxon>Mortierellomycetes</taxon>
        <taxon>Mortierellales</taxon>
        <taxon>Mortierellaceae</taxon>
        <taxon>Podila</taxon>
    </lineage>
</organism>
<feature type="compositionally biased region" description="Polar residues" evidence="9">
    <location>
        <begin position="43"/>
        <end position="53"/>
    </location>
</feature>
<dbReference type="AlphaFoldDB" id="A0A9P5VMI8"/>
<protein>
    <recommendedName>
        <fullName evidence="12">Large-conductance mechanosensitive channel</fullName>
    </recommendedName>
</protein>
<evidence type="ECO:0000256" key="7">
    <source>
        <dbReference type="ARBA" id="ARBA00023136"/>
    </source>
</evidence>
<evidence type="ECO:0000256" key="1">
    <source>
        <dbReference type="ARBA" id="ARBA00004141"/>
    </source>
</evidence>
<dbReference type="PANTHER" id="PTHR30266:SF2">
    <property type="entry name" value="LARGE-CONDUCTANCE MECHANOSENSITIVE CHANNEL"/>
    <property type="match status" value="1"/>
</dbReference>
<evidence type="ECO:0000313" key="11">
    <source>
        <dbReference type="Proteomes" id="UP000696485"/>
    </source>
</evidence>
<proteinExistence type="predicted"/>
<reference evidence="10" key="1">
    <citation type="journal article" date="2020" name="Fungal Divers.">
        <title>Resolving the Mortierellaceae phylogeny through synthesis of multi-gene phylogenetics and phylogenomics.</title>
        <authorList>
            <person name="Vandepol N."/>
            <person name="Liber J."/>
            <person name="Desiro A."/>
            <person name="Na H."/>
            <person name="Kennedy M."/>
            <person name="Barry K."/>
            <person name="Grigoriev I.V."/>
            <person name="Miller A.N."/>
            <person name="O'Donnell K."/>
            <person name="Stajich J.E."/>
            <person name="Bonito G."/>
        </authorList>
    </citation>
    <scope>NUCLEOTIDE SEQUENCE</scope>
    <source>
        <strain evidence="10">NVP1</strain>
    </source>
</reference>
<dbReference type="InterPro" id="IPR037673">
    <property type="entry name" value="MSC/AndL"/>
</dbReference>
<evidence type="ECO:0000256" key="4">
    <source>
        <dbReference type="ARBA" id="ARBA00022692"/>
    </source>
</evidence>
<dbReference type="EMBL" id="JAAAUY010000229">
    <property type="protein sequence ID" value="KAF9332969.1"/>
    <property type="molecule type" value="Genomic_DNA"/>
</dbReference>
<dbReference type="SUPFAM" id="SSF81330">
    <property type="entry name" value="Gated mechanosensitive channel"/>
    <property type="match status" value="1"/>
</dbReference>
<accession>A0A9P5VMI8</accession>
<dbReference type="NCBIfam" id="TIGR00220">
    <property type="entry name" value="mscL"/>
    <property type="match status" value="1"/>
</dbReference>
<keyword evidence="4" id="KW-0812">Transmembrane</keyword>
<evidence type="ECO:0000256" key="8">
    <source>
        <dbReference type="ARBA" id="ARBA00023303"/>
    </source>
</evidence>
<dbReference type="InterPro" id="IPR001185">
    <property type="entry name" value="MS_channel"/>
</dbReference>
<feature type="compositionally biased region" description="Low complexity" evidence="9">
    <location>
        <begin position="11"/>
        <end position="25"/>
    </location>
</feature>
<dbReference type="PANTHER" id="PTHR30266">
    <property type="entry name" value="MECHANOSENSITIVE CHANNEL MSCL"/>
    <property type="match status" value="1"/>
</dbReference>
<evidence type="ECO:0000256" key="9">
    <source>
        <dbReference type="SAM" id="MobiDB-lite"/>
    </source>
</evidence>
<keyword evidence="7" id="KW-0472">Membrane</keyword>
<evidence type="ECO:0000256" key="3">
    <source>
        <dbReference type="ARBA" id="ARBA00022475"/>
    </source>
</evidence>
<keyword evidence="11" id="KW-1185">Reference proteome</keyword>
<feature type="region of interest" description="Disordered" evidence="9">
    <location>
        <begin position="281"/>
        <end position="313"/>
    </location>
</feature>
<keyword evidence="3" id="KW-1003">Cell membrane</keyword>
<comment type="caution">
    <text evidence="10">The sequence shown here is derived from an EMBL/GenBank/DDBJ whole genome shotgun (WGS) entry which is preliminary data.</text>
</comment>
<keyword evidence="2" id="KW-0813">Transport</keyword>
<evidence type="ECO:0000313" key="10">
    <source>
        <dbReference type="EMBL" id="KAF9332969.1"/>
    </source>
</evidence>
<sequence>MSFFGYGSTQSTTNGPNGGASSSSPTGGGDYFSQGANEKTPLDPNSYQQQQPLQGAHDSHDHDPQRCFHHGPGEDCSLPDIMQPLVNSMNHGVVENVVIKVMDGADHAQKAVFHFWDEWREFVSRGGTVDLALGVVIGGAFSNLIDSFVADILTPPLSLWATGTNLENSFIVLRHGRTPGKEYATYQEAQADGAVTENTGQFLKACCNFLAIALMLFWVVKGVHSIRREKIKPPPKEKTCLWCGEQIRLEAFRCRYCHSYVKNVPGIEDASVGMFITVKKPKQNRPQSQQQALDPSLVQHPDQGSAGSEATLVTGHNASTTATVGPADGKKIAVALASMDGQ</sequence>
<feature type="compositionally biased region" description="Polar residues" evidence="9">
    <location>
        <begin position="284"/>
        <end position="293"/>
    </location>
</feature>